<feature type="transmembrane region" description="Helical" evidence="1">
    <location>
        <begin position="112"/>
        <end position="129"/>
    </location>
</feature>
<dbReference type="RefSeq" id="WP_380231597.1">
    <property type="nucleotide sequence ID" value="NZ_JBHSVH010000002.1"/>
</dbReference>
<evidence type="ECO:0000256" key="1">
    <source>
        <dbReference type="SAM" id="Phobius"/>
    </source>
</evidence>
<protein>
    <submittedName>
        <fullName evidence="2">EamA/RhaT family transporter</fullName>
    </submittedName>
</protein>
<sequence>MDEQSTPRKQPAAAPAPEPIRWFGTTWVEHDGGYRLRRVLVPLGALICTAAGALLLRFAVGGVGMSHAGGLVNVLLVAAIAVCTALAAMRTWKVLTEGRDALTGWMAEDRSLGAVWLIGGVGALAVYFFRSLVEAPGESVHRAAYEQALQRHERRRAERGGRPGTKRRR</sequence>
<keyword evidence="1" id="KW-0812">Transmembrane</keyword>
<keyword evidence="1" id="KW-0472">Membrane</keyword>
<accession>A0ABW2FWT9</accession>
<feature type="transmembrane region" description="Helical" evidence="1">
    <location>
        <begin position="71"/>
        <end position="92"/>
    </location>
</feature>
<name>A0ABW2FWT9_9ACTN</name>
<keyword evidence="3" id="KW-1185">Reference proteome</keyword>
<proteinExistence type="predicted"/>
<feature type="transmembrane region" description="Helical" evidence="1">
    <location>
        <begin position="39"/>
        <end position="59"/>
    </location>
</feature>
<keyword evidence="1" id="KW-1133">Transmembrane helix</keyword>
<dbReference type="Proteomes" id="UP001596435">
    <property type="component" value="Unassembled WGS sequence"/>
</dbReference>
<evidence type="ECO:0000313" key="2">
    <source>
        <dbReference type="EMBL" id="MFC7181743.1"/>
    </source>
</evidence>
<comment type="caution">
    <text evidence="2">The sequence shown here is derived from an EMBL/GenBank/DDBJ whole genome shotgun (WGS) entry which is preliminary data.</text>
</comment>
<gene>
    <name evidence="2" type="ORF">ACFQMG_19520</name>
</gene>
<organism evidence="2 3">
    <name type="scientific">Kitasatospora paranensis</name>
    <dbReference type="NCBI Taxonomy" id="258053"/>
    <lineage>
        <taxon>Bacteria</taxon>
        <taxon>Bacillati</taxon>
        <taxon>Actinomycetota</taxon>
        <taxon>Actinomycetes</taxon>
        <taxon>Kitasatosporales</taxon>
        <taxon>Streptomycetaceae</taxon>
        <taxon>Kitasatospora</taxon>
    </lineage>
</organism>
<dbReference type="EMBL" id="JBHTAJ010000035">
    <property type="protein sequence ID" value="MFC7181743.1"/>
    <property type="molecule type" value="Genomic_DNA"/>
</dbReference>
<reference evidence="3" key="1">
    <citation type="journal article" date="2019" name="Int. J. Syst. Evol. Microbiol.">
        <title>The Global Catalogue of Microorganisms (GCM) 10K type strain sequencing project: providing services to taxonomists for standard genome sequencing and annotation.</title>
        <authorList>
            <consortium name="The Broad Institute Genomics Platform"/>
            <consortium name="The Broad Institute Genome Sequencing Center for Infectious Disease"/>
            <person name="Wu L."/>
            <person name="Ma J."/>
        </authorList>
    </citation>
    <scope>NUCLEOTIDE SEQUENCE [LARGE SCALE GENOMIC DNA]</scope>
    <source>
        <strain evidence="3">CGMCC 1.12859</strain>
    </source>
</reference>
<evidence type="ECO:0000313" key="3">
    <source>
        <dbReference type="Proteomes" id="UP001596435"/>
    </source>
</evidence>